<proteinExistence type="predicted"/>
<dbReference type="EMBL" id="AP022570">
    <property type="protein sequence ID" value="BBX50314.1"/>
    <property type="molecule type" value="Genomic_DNA"/>
</dbReference>
<accession>A0A6N4V6K3</accession>
<dbReference type="PANTHER" id="PTHR19353:SF19">
    <property type="entry name" value="DELTA(5) FATTY ACID DESATURASE C-RELATED"/>
    <property type="match status" value="1"/>
</dbReference>
<dbReference type="CDD" id="cd03506">
    <property type="entry name" value="Delta6-FADS-like"/>
    <property type="match status" value="1"/>
</dbReference>
<dbReference type="InterPro" id="IPR012171">
    <property type="entry name" value="Fatty_acid_desaturase"/>
</dbReference>
<gene>
    <name evidence="3" type="ORF">MPOR_13400</name>
</gene>
<organism evidence="3 4">
    <name type="scientific">Mycolicibacterium poriferae</name>
    <dbReference type="NCBI Taxonomy" id="39694"/>
    <lineage>
        <taxon>Bacteria</taxon>
        <taxon>Bacillati</taxon>
        <taxon>Actinomycetota</taxon>
        <taxon>Actinomycetes</taxon>
        <taxon>Mycobacteriales</taxon>
        <taxon>Mycobacteriaceae</taxon>
        <taxon>Mycolicibacterium</taxon>
    </lineage>
</organism>
<dbReference type="InterPro" id="IPR005804">
    <property type="entry name" value="FA_desaturase_dom"/>
</dbReference>
<evidence type="ECO:0000256" key="1">
    <source>
        <dbReference type="SAM" id="MobiDB-lite"/>
    </source>
</evidence>
<dbReference type="GO" id="GO:0016020">
    <property type="term" value="C:membrane"/>
    <property type="evidence" value="ECO:0007669"/>
    <property type="project" value="TreeGrafter"/>
</dbReference>
<dbReference type="PANTHER" id="PTHR19353">
    <property type="entry name" value="FATTY ACID DESATURASE 2"/>
    <property type="match status" value="1"/>
</dbReference>
<dbReference type="KEGG" id="mpof:MPOR_13400"/>
<name>A0A6N4V6K3_9MYCO</name>
<reference evidence="3 4" key="1">
    <citation type="journal article" date="2019" name="Emerg. Microbes Infect.">
        <title>Comprehensive subspecies identification of 175 nontuberculous mycobacteria species based on 7547 genomic profiles.</title>
        <authorList>
            <person name="Matsumoto Y."/>
            <person name="Kinjo T."/>
            <person name="Motooka D."/>
            <person name="Nabeya D."/>
            <person name="Jung N."/>
            <person name="Uechi K."/>
            <person name="Horii T."/>
            <person name="Iida T."/>
            <person name="Fujita J."/>
            <person name="Nakamura S."/>
        </authorList>
    </citation>
    <scope>NUCLEOTIDE SEQUENCE [LARGE SCALE GENOMIC DNA]</scope>
    <source>
        <strain evidence="3 4">JCM 12603</strain>
    </source>
</reference>
<dbReference type="AlphaFoldDB" id="A0A6N4V6K3"/>
<keyword evidence="4" id="KW-1185">Reference proteome</keyword>
<dbReference type="GO" id="GO:0008610">
    <property type="term" value="P:lipid biosynthetic process"/>
    <property type="evidence" value="ECO:0007669"/>
    <property type="project" value="UniProtKB-ARBA"/>
</dbReference>
<sequence length="393" mass="44367">MAISDIAVYAHLSETDIDALADELDGIRREVEASLGERDAAYIRRTIAFQRSLDVAARLLIACSRSRTGWLFGTAALAFAKSVENMEIGHNVSHGQWDWMNDPEIHSNTWEWDMVAVSSHWRYSHNYRHHVFNNVVGVDDDLGFGVMRVTRDEPWKPEHLVQPLRNVLLAAIFEWGIGLHGVHSERDRVGAGSAAHAAARTELTRKIARQAVRDYVLWPAVTRRRWRRTLAANGAANLLRNLWAYVVIFCGHFPDGAEKFNADVLQRETRGEWYLRQILGTANFTAGPVLAFASGNLCYQIEHHLFPDLPSNRYAQIAKPVRALCAKYGLPYTTGPLVRQYLLTLRTIHKLALPDRFLTATSDDAPETASERRTGGALGRLRSAHQRQRMRSA</sequence>
<feature type="compositionally biased region" description="Basic residues" evidence="1">
    <location>
        <begin position="382"/>
        <end position="393"/>
    </location>
</feature>
<protein>
    <submittedName>
        <fullName evidence="3">Fatty acid desaturase</fullName>
    </submittedName>
</protein>
<evidence type="ECO:0000259" key="2">
    <source>
        <dbReference type="Pfam" id="PF00487"/>
    </source>
</evidence>
<feature type="region of interest" description="Disordered" evidence="1">
    <location>
        <begin position="362"/>
        <end position="393"/>
    </location>
</feature>
<evidence type="ECO:0000313" key="3">
    <source>
        <dbReference type="EMBL" id="BBX50314.1"/>
    </source>
</evidence>
<dbReference type="Proteomes" id="UP000466785">
    <property type="component" value="Chromosome"/>
</dbReference>
<feature type="domain" description="Fatty acid desaturase" evidence="2">
    <location>
        <begin position="69"/>
        <end position="334"/>
    </location>
</feature>
<dbReference type="RefSeq" id="WP_163673027.1">
    <property type="nucleotide sequence ID" value="NZ_AP022570.1"/>
</dbReference>
<dbReference type="GO" id="GO:0016717">
    <property type="term" value="F:oxidoreductase activity, acting on paired donors, with oxidation of a pair of donors resulting in the reduction of molecular oxygen to two molecules of water"/>
    <property type="evidence" value="ECO:0007669"/>
    <property type="project" value="TreeGrafter"/>
</dbReference>
<dbReference type="Pfam" id="PF00487">
    <property type="entry name" value="FA_desaturase"/>
    <property type="match status" value="1"/>
</dbReference>
<evidence type="ECO:0000313" key="4">
    <source>
        <dbReference type="Proteomes" id="UP000466785"/>
    </source>
</evidence>